<evidence type="ECO:0000259" key="8">
    <source>
        <dbReference type="Pfam" id="PF01479"/>
    </source>
</evidence>
<dbReference type="AlphaFoldDB" id="A0A2S0P8K4"/>
<dbReference type="NCBIfam" id="TIGR00093">
    <property type="entry name" value="pseudouridine synthase"/>
    <property type="match status" value="1"/>
</dbReference>
<dbReference type="SUPFAM" id="SSF55120">
    <property type="entry name" value="Pseudouridine synthase"/>
    <property type="match status" value="1"/>
</dbReference>
<dbReference type="InterPro" id="IPR000748">
    <property type="entry name" value="PsdUridine_synth_RsuA/RluB/E/F"/>
</dbReference>
<accession>A0A2S0P8K4</accession>
<protein>
    <recommendedName>
        <fullName evidence="6">Pseudouridine synthase</fullName>
        <ecNumber evidence="6">5.4.99.-</ecNumber>
    </recommendedName>
</protein>
<evidence type="ECO:0000259" key="7">
    <source>
        <dbReference type="Pfam" id="PF00849"/>
    </source>
</evidence>
<keyword evidence="2 6" id="KW-0413">Isomerase</keyword>
<name>A0A2S0P8K4_9NEIS</name>
<reference evidence="9 10" key="1">
    <citation type="submission" date="2018-04" db="EMBL/GenBank/DDBJ databases">
        <title>Denitrifier Microvirgula.</title>
        <authorList>
            <person name="Anderson E."/>
            <person name="Jang J."/>
            <person name="Ishii S."/>
        </authorList>
    </citation>
    <scope>NUCLEOTIDE SEQUENCE [LARGE SCALE GENOMIC DNA]</scope>
    <source>
        <strain evidence="9 10">BE2.4</strain>
    </source>
</reference>
<sequence>MQLDRLLQSQGWGSRKQCQQWIRAGRVTVGDEIVTRPTATFEPDGLHHAVDGEAAVWRASLYLLLHKPAGHECSREPQAHDSVFSLLPARFAARGVQPVGRLDQDTTGVLLLTDDGPLLHRISSPRHHVPKTYLVTCRHEIDDAQIDALLGGVVLRDDPAPVTARQCERVDARRLTLVIGEGRYHQVKRMLAAVGNRVEALHRVAVGTVTLGDLAEGQWRELTADEVTALRGTPG</sequence>
<dbReference type="GO" id="GO:0160138">
    <property type="term" value="F:23S rRNA pseudouridine(2604) synthase activity"/>
    <property type="evidence" value="ECO:0007669"/>
    <property type="project" value="UniProtKB-EC"/>
</dbReference>
<dbReference type="PANTHER" id="PTHR47683:SF2">
    <property type="entry name" value="RNA-BINDING S4 DOMAIN-CONTAINING PROTEIN"/>
    <property type="match status" value="1"/>
</dbReference>
<dbReference type="InterPro" id="IPR006145">
    <property type="entry name" value="PsdUridine_synth_RsuA/RluA"/>
</dbReference>
<comment type="catalytic activity">
    <reaction evidence="3">
        <text>uridine(35) in tRNA(Tyr) = pseudouridine(35) in tRNA(Tyr)</text>
        <dbReference type="Rhea" id="RHEA:60556"/>
        <dbReference type="Rhea" id="RHEA-COMP:15607"/>
        <dbReference type="Rhea" id="RHEA-COMP:15608"/>
        <dbReference type="ChEBI" id="CHEBI:65314"/>
        <dbReference type="ChEBI" id="CHEBI:65315"/>
    </reaction>
</comment>
<comment type="catalytic activity">
    <reaction evidence="4">
        <text>uridine(2604) in 23S rRNA = pseudouridine(2604) in 23S rRNA</text>
        <dbReference type="Rhea" id="RHEA:38875"/>
        <dbReference type="Rhea" id="RHEA-COMP:10093"/>
        <dbReference type="Rhea" id="RHEA-COMP:10094"/>
        <dbReference type="ChEBI" id="CHEBI:65314"/>
        <dbReference type="ChEBI" id="CHEBI:65315"/>
        <dbReference type="EC" id="5.4.99.21"/>
    </reaction>
</comment>
<evidence type="ECO:0000256" key="5">
    <source>
        <dbReference type="PROSITE-ProRule" id="PRU00182"/>
    </source>
</evidence>
<dbReference type="PROSITE" id="PS01149">
    <property type="entry name" value="PSI_RSU"/>
    <property type="match status" value="1"/>
</dbReference>
<dbReference type="InterPro" id="IPR036986">
    <property type="entry name" value="S4_RNA-bd_sf"/>
</dbReference>
<evidence type="ECO:0000313" key="9">
    <source>
        <dbReference type="EMBL" id="AVY93686.1"/>
    </source>
</evidence>
<dbReference type="STRING" id="1122240.GCA_000620105_01290"/>
<evidence type="ECO:0000256" key="6">
    <source>
        <dbReference type="RuleBase" id="RU003887"/>
    </source>
</evidence>
<evidence type="ECO:0000256" key="4">
    <source>
        <dbReference type="ARBA" id="ARBA00036535"/>
    </source>
</evidence>
<dbReference type="Gene3D" id="3.30.70.1560">
    <property type="entry name" value="Alpha-L RNA-binding motif"/>
    <property type="match status" value="1"/>
</dbReference>
<keyword evidence="5" id="KW-0694">RNA-binding</keyword>
<dbReference type="GO" id="GO:0003723">
    <property type="term" value="F:RNA binding"/>
    <property type="evidence" value="ECO:0007669"/>
    <property type="project" value="UniProtKB-KW"/>
</dbReference>
<dbReference type="GO" id="GO:0000455">
    <property type="term" value="P:enzyme-directed rRNA pseudouridine synthesis"/>
    <property type="evidence" value="ECO:0007669"/>
    <property type="project" value="UniProtKB-ARBA"/>
</dbReference>
<gene>
    <name evidence="9" type="ORF">DAI18_06225</name>
</gene>
<comment type="similarity">
    <text evidence="1 6">Belongs to the pseudouridine synthase RsuA family.</text>
</comment>
<organism evidence="9 10">
    <name type="scientific">Microvirgula aerodenitrificans</name>
    <dbReference type="NCBI Taxonomy" id="57480"/>
    <lineage>
        <taxon>Bacteria</taxon>
        <taxon>Pseudomonadati</taxon>
        <taxon>Pseudomonadota</taxon>
        <taxon>Betaproteobacteria</taxon>
        <taxon>Neisseriales</taxon>
        <taxon>Aquaspirillaceae</taxon>
        <taxon>Microvirgula</taxon>
    </lineage>
</organism>
<dbReference type="InterPro" id="IPR018496">
    <property type="entry name" value="PsdUridine_synth_RsuA/RluB_CS"/>
</dbReference>
<dbReference type="PANTHER" id="PTHR47683">
    <property type="entry name" value="PSEUDOURIDINE SYNTHASE FAMILY PROTEIN-RELATED"/>
    <property type="match status" value="1"/>
</dbReference>
<dbReference type="PROSITE" id="PS50889">
    <property type="entry name" value="S4"/>
    <property type="match status" value="1"/>
</dbReference>
<proteinExistence type="inferred from homology"/>
<dbReference type="RefSeq" id="WP_107888949.1">
    <property type="nucleotide sequence ID" value="NZ_CP028519.1"/>
</dbReference>
<dbReference type="EMBL" id="CP028519">
    <property type="protein sequence ID" value="AVY93686.1"/>
    <property type="molecule type" value="Genomic_DNA"/>
</dbReference>
<dbReference type="Gene3D" id="3.30.70.580">
    <property type="entry name" value="Pseudouridine synthase I, catalytic domain, N-terminal subdomain"/>
    <property type="match status" value="1"/>
</dbReference>
<dbReference type="Gene3D" id="3.10.290.10">
    <property type="entry name" value="RNA-binding S4 domain"/>
    <property type="match status" value="1"/>
</dbReference>
<dbReference type="CDD" id="cd00165">
    <property type="entry name" value="S4"/>
    <property type="match status" value="1"/>
</dbReference>
<dbReference type="EC" id="5.4.99.-" evidence="6"/>
<dbReference type="OrthoDB" id="9807213at2"/>
<dbReference type="CDD" id="cd02553">
    <property type="entry name" value="PseudoU_synth_RsuA"/>
    <property type="match status" value="1"/>
</dbReference>
<dbReference type="Pfam" id="PF00849">
    <property type="entry name" value="PseudoU_synth_2"/>
    <property type="match status" value="1"/>
</dbReference>
<keyword evidence="10" id="KW-1185">Reference proteome</keyword>
<evidence type="ECO:0000313" key="10">
    <source>
        <dbReference type="Proteomes" id="UP000244173"/>
    </source>
</evidence>
<feature type="domain" description="Pseudouridine synthase RsuA/RluA-like" evidence="7">
    <location>
        <begin position="62"/>
        <end position="193"/>
    </location>
</feature>
<evidence type="ECO:0000256" key="1">
    <source>
        <dbReference type="ARBA" id="ARBA00008348"/>
    </source>
</evidence>
<evidence type="ECO:0000256" key="3">
    <source>
        <dbReference type="ARBA" id="ARBA00036390"/>
    </source>
</evidence>
<dbReference type="Pfam" id="PF01479">
    <property type="entry name" value="S4"/>
    <property type="match status" value="1"/>
</dbReference>
<feature type="domain" description="RNA-binding S4" evidence="8">
    <location>
        <begin position="3"/>
        <end position="37"/>
    </location>
</feature>
<dbReference type="InterPro" id="IPR020094">
    <property type="entry name" value="TruA/RsuA/RluB/E/F_N"/>
</dbReference>
<dbReference type="KEGG" id="maer:DAI18_06225"/>
<dbReference type="InterPro" id="IPR002942">
    <property type="entry name" value="S4_RNA-bd"/>
</dbReference>
<dbReference type="Proteomes" id="UP000244173">
    <property type="component" value="Chromosome"/>
</dbReference>
<dbReference type="InterPro" id="IPR042092">
    <property type="entry name" value="PsdUridine_s_RsuA/RluB/E/F_cat"/>
</dbReference>
<dbReference type="InterPro" id="IPR020103">
    <property type="entry name" value="PsdUridine_synth_cat_dom_sf"/>
</dbReference>
<dbReference type="InterPro" id="IPR050343">
    <property type="entry name" value="RsuA_PseudoU_synthase"/>
</dbReference>
<evidence type="ECO:0000256" key="2">
    <source>
        <dbReference type="ARBA" id="ARBA00023235"/>
    </source>
</evidence>
<dbReference type="SUPFAM" id="SSF55174">
    <property type="entry name" value="Alpha-L RNA-binding motif"/>
    <property type="match status" value="1"/>
</dbReference>